<feature type="domain" description="2EXR" evidence="1">
    <location>
        <begin position="6"/>
        <end position="131"/>
    </location>
</feature>
<dbReference type="Pfam" id="PF20150">
    <property type="entry name" value="2EXR"/>
    <property type="match status" value="1"/>
</dbReference>
<comment type="caution">
    <text evidence="2">The sequence shown here is derived from an EMBL/GenBank/DDBJ whole genome shotgun (WGS) entry which is preliminary data.</text>
</comment>
<reference evidence="2" key="1">
    <citation type="submission" date="2022-07" db="EMBL/GenBank/DDBJ databases">
        <title>Fungi with potential for degradation of polypropylene.</title>
        <authorList>
            <person name="Gostincar C."/>
        </authorList>
    </citation>
    <scope>NUCLEOTIDE SEQUENCE</scope>
    <source>
        <strain evidence="2">EXF-13308</strain>
    </source>
</reference>
<dbReference type="AlphaFoldDB" id="A0AA38R5U4"/>
<name>A0AA38R5U4_9PEZI</name>
<dbReference type="InterPro" id="IPR045518">
    <property type="entry name" value="2EXR"/>
</dbReference>
<protein>
    <recommendedName>
        <fullName evidence="1">2EXR domain-containing protein</fullName>
    </recommendedName>
</protein>
<evidence type="ECO:0000313" key="2">
    <source>
        <dbReference type="EMBL" id="KAJ9136919.1"/>
    </source>
</evidence>
<proteinExistence type="predicted"/>
<gene>
    <name evidence="2" type="ORF">NKR23_g9559</name>
</gene>
<dbReference type="EMBL" id="JANBVO010000037">
    <property type="protein sequence ID" value="KAJ9136919.1"/>
    <property type="molecule type" value="Genomic_DNA"/>
</dbReference>
<organism evidence="2 3">
    <name type="scientific">Pleurostoma richardsiae</name>
    <dbReference type="NCBI Taxonomy" id="41990"/>
    <lineage>
        <taxon>Eukaryota</taxon>
        <taxon>Fungi</taxon>
        <taxon>Dikarya</taxon>
        <taxon>Ascomycota</taxon>
        <taxon>Pezizomycotina</taxon>
        <taxon>Sordariomycetes</taxon>
        <taxon>Sordariomycetidae</taxon>
        <taxon>Calosphaeriales</taxon>
        <taxon>Pleurostomataceae</taxon>
        <taxon>Pleurostoma</taxon>
    </lineage>
</organism>
<accession>A0AA38R5U4</accession>
<dbReference type="Proteomes" id="UP001174694">
    <property type="component" value="Unassembled WGS sequence"/>
</dbReference>
<evidence type="ECO:0000313" key="3">
    <source>
        <dbReference type="Proteomes" id="UP001174694"/>
    </source>
</evidence>
<keyword evidence="3" id="KW-1185">Reference proteome</keyword>
<sequence>MADRAHPFGNLPREIQNNIWTHELSQPGIHFICLTINAPGAHNPRHVLNPGPRGAWLITSPVINGQQRGWSSMSNVSAYSRVPRIRNTCRAAREYLDGLLLARFRTGHLIGLRIGHPSLPAPPVVIDPADDLVVMQLDFPPFDRIVTYRGADPPFWGSFPHSLNPQVMRQPLDLLVLSSIFPQLRRVRKLGVHVEAQHLQRFHALGPQDWHIEMVKVYCRYLYETLFLPCHFPSLEAVYVVDETIVMQEGATPSPWAERFYGNGVEYVELVMGDETKWIASPESIQWYHYYSRRHISLLDASKWAAGQQSAITHGTGALGIVLMPILPVFHLDAPGFWMNIPDDYRRLDVKLVGRRVQLPPRTQRRGHRRGGGFGMT</sequence>
<evidence type="ECO:0000259" key="1">
    <source>
        <dbReference type="Pfam" id="PF20150"/>
    </source>
</evidence>